<name>A0A9P3G2D0_9APHY</name>
<feature type="domain" description="Tryptophan synthase beta chain-like PALP" evidence="7">
    <location>
        <begin position="5"/>
        <end position="337"/>
    </location>
</feature>
<gene>
    <name evidence="8" type="ORF">PsYK624_029200</name>
</gene>
<dbReference type="InterPro" id="IPR000634">
    <property type="entry name" value="Ser/Thr_deHydtase_PyrdxlP-BS"/>
</dbReference>
<evidence type="ECO:0000259" key="7">
    <source>
        <dbReference type="Pfam" id="PF00291"/>
    </source>
</evidence>
<dbReference type="GO" id="GO:0006567">
    <property type="term" value="P:L-threonine catabolic process"/>
    <property type="evidence" value="ECO:0007669"/>
    <property type="project" value="TreeGrafter"/>
</dbReference>
<dbReference type="EC" id="4.3.1.17" evidence="3"/>
<dbReference type="InterPro" id="IPR036052">
    <property type="entry name" value="TrpB-like_PALP_sf"/>
</dbReference>
<dbReference type="PROSITE" id="PS00165">
    <property type="entry name" value="DEHYDRATASE_SER_THR"/>
    <property type="match status" value="1"/>
</dbReference>
<dbReference type="AlphaFoldDB" id="A0A9P3G2D0"/>
<dbReference type="GO" id="GO:0004794">
    <property type="term" value="F:threonine deaminase activity"/>
    <property type="evidence" value="ECO:0007669"/>
    <property type="project" value="TreeGrafter"/>
</dbReference>
<accession>A0A9P3G2D0</accession>
<dbReference type="PANTHER" id="PTHR48078:SF2">
    <property type="entry name" value="CATABOLIC L-SERINE_THREONINE DEHYDRATASE"/>
    <property type="match status" value="1"/>
</dbReference>
<comment type="similarity">
    <text evidence="2">Belongs to the serine/threonine dehydratase family.</text>
</comment>
<evidence type="ECO:0000313" key="9">
    <source>
        <dbReference type="Proteomes" id="UP000703269"/>
    </source>
</evidence>
<keyword evidence="4" id="KW-0663">Pyridoxal phosphate</keyword>
<evidence type="ECO:0000313" key="8">
    <source>
        <dbReference type="EMBL" id="GJE86837.1"/>
    </source>
</evidence>
<dbReference type="GO" id="GO:0009097">
    <property type="term" value="P:isoleucine biosynthetic process"/>
    <property type="evidence" value="ECO:0007669"/>
    <property type="project" value="TreeGrafter"/>
</dbReference>
<reference evidence="8 9" key="1">
    <citation type="submission" date="2021-08" db="EMBL/GenBank/DDBJ databases">
        <title>Draft Genome Sequence of Phanerochaete sordida strain YK-624.</title>
        <authorList>
            <person name="Mori T."/>
            <person name="Dohra H."/>
            <person name="Suzuki T."/>
            <person name="Kawagishi H."/>
            <person name="Hirai H."/>
        </authorList>
    </citation>
    <scope>NUCLEOTIDE SEQUENCE [LARGE SCALE GENOMIC DNA]</scope>
    <source>
        <strain evidence="8 9">YK-624</strain>
    </source>
</reference>
<protein>
    <recommendedName>
        <fullName evidence="3">L-serine ammonia-lyase</fullName>
        <ecNumber evidence="3">4.3.1.17</ecNumber>
    </recommendedName>
</protein>
<dbReference type="Gene3D" id="3.40.50.1100">
    <property type="match status" value="2"/>
</dbReference>
<comment type="caution">
    <text evidence="8">The sequence shown here is derived from an EMBL/GenBank/DDBJ whole genome shotgun (WGS) entry which is preliminary data.</text>
</comment>
<dbReference type="OrthoDB" id="7773036at2759"/>
<proteinExistence type="inferred from homology"/>
<dbReference type="GO" id="GO:0030170">
    <property type="term" value="F:pyridoxal phosphate binding"/>
    <property type="evidence" value="ECO:0007669"/>
    <property type="project" value="InterPro"/>
</dbReference>
<dbReference type="EMBL" id="BPQB01000005">
    <property type="protein sequence ID" value="GJE86837.1"/>
    <property type="molecule type" value="Genomic_DNA"/>
</dbReference>
<dbReference type="GO" id="GO:0003941">
    <property type="term" value="F:L-serine ammonia-lyase activity"/>
    <property type="evidence" value="ECO:0007669"/>
    <property type="project" value="UniProtKB-EC"/>
</dbReference>
<dbReference type="SUPFAM" id="SSF53686">
    <property type="entry name" value="Tryptophan synthase beta subunit-like PLP-dependent enzymes"/>
    <property type="match status" value="1"/>
</dbReference>
<evidence type="ECO:0000256" key="1">
    <source>
        <dbReference type="ARBA" id="ARBA00001933"/>
    </source>
</evidence>
<dbReference type="Proteomes" id="UP000703269">
    <property type="component" value="Unassembled WGS sequence"/>
</dbReference>
<evidence type="ECO:0000256" key="5">
    <source>
        <dbReference type="ARBA" id="ARBA00023239"/>
    </source>
</evidence>
<evidence type="ECO:0000256" key="2">
    <source>
        <dbReference type="ARBA" id="ARBA00010869"/>
    </source>
</evidence>
<keyword evidence="9" id="KW-1185">Reference proteome</keyword>
<keyword evidence="5" id="KW-0456">Lyase</keyword>
<dbReference type="InterPro" id="IPR050147">
    <property type="entry name" value="Ser/Thr_Dehydratase"/>
</dbReference>
<dbReference type="PANTHER" id="PTHR48078">
    <property type="entry name" value="THREONINE DEHYDRATASE, MITOCHONDRIAL-RELATED"/>
    <property type="match status" value="1"/>
</dbReference>
<evidence type="ECO:0000256" key="6">
    <source>
        <dbReference type="ARBA" id="ARBA00049406"/>
    </source>
</evidence>
<evidence type="ECO:0000256" key="3">
    <source>
        <dbReference type="ARBA" id="ARBA00012093"/>
    </source>
</evidence>
<dbReference type="Pfam" id="PF00291">
    <property type="entry name" value="PALP"/>
    <property type="match status" value="1"/>
</dbReference>
<dbReference type="GO" id="GO:0006565">
    <property type="term" value="P:L-serine catabolic process"/>
    <property type="evidence" value="ECO:0007669"/>
    <property type="project" value="TreeGrafter"/>
</dbReference>
<organism evidence="8 9">
    <name type="scientific">Phanerochaete sordida</name>
    <dbReference type="NCBI Taxonomy" id="48140"/>
    <lineage>
        <taxon>Eukaryota</taxon>
        <taxon>Fungi</taxon>
        <taxon>Dikarya</taxon>
        <taxon>Basidiomycota</taxon>
        <taxon>Agaricomycotina</taxon>
        <taxon>Agaricomycetes</taxon>
        <taxon>Polyporales</taxon>
        <taxon>Phanerochaetaceae</taxon>
        <taxon>Phanerochaete</taxon>
    </lineage>
</organism>
<comment type="cofactor">
    <cofactor evidence="1">
        <name>pyridoxal 5'-phosphate</name>
        <dbReference type="ChEBI" id="CHEBI:597326"/>
    </cofactor>
</comment>
<comment type="catalytic activity">
    <reaction evidence="6">
        <text>L-serine = pyruvate + NH4(+)</text>
        <dbReference type="Rhea" id="RHEA:19169"/>
        <dbReference type="ChEBI" id="CHEBI:15361"/>
        <dbReference type="ChEBI" id="CHEBI:28938"/>
        <dbReference type="ChEBI" id="CHEBI:33384"/>
        <dbReference type="EC" id="4.3.1.17"/>
    </reaction>
</comment>
<sequence>MDTPLYLETPLVHSKHISHALGADVYLKLDFLQPSQSYKFRGVSHLVQRARAARGPRVHLVAASGGNAGLATACAGAALGLRTTIVVPCGAAPSTLAFFAMQRAHVVQRGTIYQHALDAARELVAADPDAVLVQAYDDPVLWDGHASMMKECARQLPAAAQARPPDAVVCCVGGGGLAGGVMVGCERVGWGAVPLVAMETHGSNCFYASLALSARSGFAGAPRPPPAGASVLHDADHGVDVAQLPELRSRATSLGASWPSPGIVRMALDREGPVVSATVSDEMAMGVAWRFADEHKVMVELACATTLAPAYNKELFDKLVPPRADGARRTVIFIVCGGFKTSVADLIEFKQISAADPAPAWDVWCNGEKWSVPKQ</sequence>
<dbReference type="InterPro" id="IPR001926">
    <property type="entry name" value="TrpB-like_PALP"/>
</dbReference>
<evidence type="ECO:0000256" key="4">
    <source>
        <dbReference type="ARBA" id="ARBA00022898"/>
    </source>
</evidence>